<dbReference type="PANTHER" id="PTHR37947">
    <property type="entry name" value="BLL2462 PROTEIN"/>
    <property type="match status" value="1"/>
</dbReference>
<protein>
    <recommendedName>
        <fullName evidence="4">VWA domain-containing protein</fullName>
    </recommendedName>
</protein>
<evidence type="ECO:0000256" key="1">
    <source>
        <dbReference type="SAM" id="Phobius"/>
    </source>
</evidence>
<keyword evidence="1" id="KW-0812">Transmembrane</keyword>
<keyword evidence="1" id="KW-0472">Membrane</keyword>
<keyword evidence="3" id="KW-1185">Reference proteome</keyword>
<dbReference type="PANTHER" id="PTHR37947:SF1">
    <property type="entry name" value="BLL2462 PROTEIN"/>
    <property type="match status" value="1"/>
</dbReference>
<evidence type="ECO:0000313" key="3">
    <source>
        <dbReference type="Proteomes" id="UP000239590"/>
    </source>
</evidence>
<dbReference type="SUPFAM" id="SSF52317">
    <property type="entry name" value="Class I glutamine amidotransferase-like"/>
    <property type="match status" value="1"/>
</dbReference>
<dbReference type="AlphaFoldDB" id="A0A2S7IRF2"/>
<evidence type="ECO:0000313" key="2">
    <source>
        <dbReference type="EMBL" id="PQA60256.1"/>
    </source>
</evidence>
<evidence type="ECO:0008006" key="4">
    <source>
        <dbReference type="Google" id="ProtNLM"/>
    </source>
</evidence>
<feature type="transmembrane region" description="Helical" evidence="1">
    <location>
        <begin position="39"/>
        <end position="61"/>
    </location>
</feature>
<dbReference type="Proteomes" id="UP000239590">
    <property type="component" value="Unassembled WGS sequence"/>
</dbReference>
<organism evidence="2 3">
    <name type="scientific">Siphonobacter curvatus</name>
    <dbReference type="NCBI Taxonomy" id="2094562"/>
    <lineage>
        <taxon>Bacteria</taxon>
        <taxon>Pseudomonadati</taxon>
        <taxon>Bacteroidota</taxon>
        <taxon>Cytophagia</taxon>
        <taxon>Cytophagales</taxon>
        <taxon>Cytophagaceae</taxon>
        <taxon>Siphonobacter</taxon>
    </lineage>
</organism>
<feature type="transmembrane region" description="Helical" evidence="1">
    <location>
        <begin position="659"/>
        <end position="678"/>
    </location>
</feature>
<keyword evidence="1" id="KW-1133">Transmembrane helix</keyword>
<dbReference type="EMBL" id="PTRA01000001">
    <property type="protein sequence ID" value="PQA60256.1"/>
    <property type="molecule type" value="Genomic_DNA"/>
</dbReference>
<reference evidence="3" key="1">
    <citation type="submission" date="2018-02" db="EMBL/GenBank/DDBJ databases">
        <title>Genome sequencing of Solimonas sp. HR-BB.</title>
        <authorList>
            <person name="Lee Y."/>
            <person name="Jeon C.O."/>
        </authorList>
    </citation>
    <scope>NUCLEOTIDE SEQUENCE [LARGE SCALE GENOMIC DNA]</scope>
    <source>
        <strain evidence="3">HR-U</strain>
    </source>
</reference>
<feature type="transmembrane region" description="Helical" evidence="1">
    <location>
        <begin position="9"/>
        <end position="27"/>
    </location>
</feature>
<accession>A0A2S7IRF2</accession>
<dbReference type="RefSeq" id="WP_104712347.1">
    <property type="nucleotide sequence ID" value="NZ_PTRA01000001.1"/>
</dbReference>
<comment type="caution">
    <text evidence="2">The sequence shown here is derived from an EMBL/GenBank/DDBJ whole genome shotgun (WGS) entry which is preliminary data.</text>
</comment>
<gene>
    <name evidence="2" type="ORF">C5O19_11750</name>
</gene>
<sequence length="685" mass="77009">MNFVFQSSPWWILLCLLVGGFYAFLLYQPKANWSKVANGSLAVLRFIVVSGLCFLLLNLLLRQTEVRVEKKTVVLALDNSASVGKQGQGLISGLKSFQEALENKGYAVEVQTLRATPVSSLDSVRFTQKSTDLSALLTNVKTSLEGRNVTDVVLLSDGIVNQGVSPTFQSFTFPIHSLAVGDTTPKRDVNLKTITANQIAYLGNQFPIQADILADGYAGRTATVVLRRGGQTLAQQTVQFPKERALATVNFTTQALAKGLQHLVVEVVPLPGEHTTQNNRKDVYVEVIDGRQRILLVASAPHPDIKAMRSIIEKNDNFEFDFQIVNPSTPPQPSDKKYDLLIFHQQPDAFNSSGAYLKRLMDQGTPVFWIVASQTGTNPLNNAQQVAQIQAQAGQLDKVTAFYNRNFTRLNLNAEQMELLRKLPPLSVPFGEVRPLANSEVVLFQKKNTIETSKPLLILNSSPKRGAMLLGEGLWEWRLEEYRLTEKQEVVDELVTKLIQFLASKDDKRKLRVYPTQNQFQLEDRVAFETEIYNELYERIYGPEVTLTITDEKGQARKYTYTSSASRFEISNLPVGVYRYAATAKVLGKDETASGEFVIRDEQLELANTTADFNLLRQLSQQSNGKFYTASQLQTLEQNLLSRDLPDKLTSTEDLREPINLRWIFFILLTLLALEWGFRKYLGSY</sequence>
<name>A0A2S7IRF2_9BACT</name>
<dbReference type="InterPro" id="IPR029062">
    <property type="entry name" value="Class_I_gatase-like"/>
</dbReference>
<proteinExistence type="predicted"/>
<dbReference type="OrthoDB" id="9763076at2"/>